<evidence type="ECO:0000313" key="4">
    <source>
        <dbReference type="EMBL" id="MBP2472113.1"/>
    </source>
</evidence>
<name>A0ABS5A685_9PSEU</name>
<dbReference type="PRINTS" id="PR00420">
    <property type="entry name" value="RNGMNOXGNASE"/>
</dbReference>
<dbReference type="Gene3D" id="3.50.50.60">
    <property type="entry name" value="FAD/NAD(P)-binding domain"/>
    <property type="match status" value="1"/>
</dbReference>
<dbReference type="Pfam" id="PF01494">
    <property type="entry name" value="FAD_binding_3"/>
    <property type="match status" value="1"/>
</dbReference>
<proteinExistence type="predicted"/>
<dbReference type="InterPro" id="IPR036188">
    <property type="entry name" value="FAD/NAD-bd_sf"/>
</dbReference>
<keyword evidence="1" id="KW-0560">Oxidoreductase</keyword>
<dbReference type="InterPro" id="IPR002938">
    <property type="entry name" value="FAD-bd"/>
</dbReference>
<accession>A0ABS5A685</accession>
<evidence type="ECO:0000256" key="1">
    <source>
        <dbReference type="ARBA" id="ARBA00023002"/>
    </source>
</evidence>
<feature type="domain" description="FAD-binding" evidence="3">
    <location>
        <begin position="2"/>
        <end position="335"/>
    </location>
</feature>
<reference evidence="4 5" key="1">
    <citation type="submission" date="2021-03" db="EMBL/GenBank/DDBJ databases">
        <title>Sequencing the genomes of 1000 actinobacteria strains.</title>
        <authorList>
            <person name="Klenk H.-P."/>
        </authorList>
    </citation>
    <scope>NUCLEOTIDE SEQUENCE [LARGE SCALE GENOMIC DNA]</scope>
    <source>
        <strain evidence="4 5">DSM 44580</strain>
    </source>
</reference>
<sequence>MTEAIIIGGGIGGPVAAMALLEAGIRATVHEAYPAAADGAGSFMSIFPNGVDALAAIGAAHVVTDHAFLATGLEFFGHSGKQLGAAPMDPGPHTLKRTDLHRALRAEALARGVEFVHDSRLVAARTEGGRVSAEFADGRTATADLVIGADGVHSRVRTLIDPDAPAPRFLGLRTICGYAPVPAPAGVYRMTYGKRAFFGSTASPDGETWWFATVPGPELTPAELREATDEHWRGLAAGFYRRDRSGVAELVEATTGGLTAFNSYDLAHLPHWSGRRMVVLGDAAHAAAPNAGHGASMAMEDAVVLAQCLRDLPVEEALTRYEAVRRPRTEQLVATSARMGGRAAPGFVKRVLRDLMLPRLLANRPRNASTWLTSHHIDWSATPQPGS</sequence>
<evidence type="ECO:0000313" key="5">
    <source>
        <dbReference type="Proteomes" id="UP001519363"/>
    </source>
</evidence>
<protein>
    <submittedName>
        <fullName evidence="4">2-polyprenyl-6-methoxyphenol hydroxylase-like FAD-dependent oxidoreductase</fullName>
    </submittedName>
</protein>
<evidence type="ECO:0000259" key="3">
    <source>
        <dbReference type="Pfam" id="PF01494"/>
    </source>
</evidence>
<dbReference type="RefSeq" id="WP_086782351.1">
    <property type="nucleotide sequence ID" value="NZ_JAGIOO010000001.1"/>
</dbReference>
<evidence type="ECO:0000256" key="2">
    <source>
        <dbReference type="ARBA" id="ARBA00023033"/>
    </source>
</evidence>
<dbReference type="EMBL" id="JAGIOO010000001">
    <property type="protein sequence ID" value="MBP2472113.1"/>
    <property type="molecule type" value="Genomic_DNA"/>
</dbReference>
<dbReference type="SUPFAM" id="SSF51905">
    <property type="entry name" value="FAD/NAD(P)-binding domain"/>
    <property type="match status" value="1"/>
</dbReference>
<dbReference type="InterPro" id="IPR050493">
    <property type="entry name" value="FAD-dep_Monooxygenase_BioMet"/>
</dbReference>
<comment type="caution">
    <text evidence="4">The sequence shown here is derived from an EMBL/GenBank/DDBJ whole genome shotgun (WGS) entry which is preliminary data.</text>
</comment>
<keyword evidence="2" id="KW-0503">Monooxygenase</keyword>
<gene>
    <name evidence="4" type="ORF">JOF53_000985</name>
</gene>
<dbReference type="PANTHER" id="PTHR13789">
    <property type="entry name" value="MONOOXYGENASE"/>
    <property type="match status" value="1"/>
</dbReference>
<keyword evidence="5" id="KW-1185">Reference proteome</keyword>
<organism evidence="4 5">
    <name type="scientific">Crossiella equi</name>
    <dbReference type="NCBI Taxonomy" id="130796"/>
    <lineage>
        <taxon>Bacteria</taxon>
        <taxon>Bacillati</taxon>
        <taxon>Actinomycetota</taxon>
        <taxon>Actinomycetes</taxon>
        <taxon>Pseudonocardiales</taxon>
        <taxon>Pseudonocardiaceae</taxon>
        <taxon>Crossiella</taxon>
    </lineage>
</organism>
<dbReference type="Proteomes" id="UP001519363">
    <property type="component" value="Unassembled WGS sequence"/>
</dbReference>
<dbReference type="PANTHER" id="PTHR13789:SF309">
    <property type="entry name" value="PUTATIVE (AFU_ORTHOLOGUE AFUA_6G14510)-RELATED"/>
    <property type="match status" value="1"/>
</dbReference>